<keyword evidence="1" id="KW-0812">Transmembrane</keyword>
<proteinExistence type="evidence at transcript level"/>
<name>A0A023FDD8_AMBCJ</name>
<organism evidence="2">
    <name type="scientific">Amblyomma cajennense</name>
    <name type="common">Cayenne tick</name>
    <name type="synonym">Acarus cajennensis</name>
    <dbReference type="NCBI Taxonomy" id="34607"/>
    <lineage>
        <taxon>Eukaryota</taxon>
        <taxon>Metazoa</taxon>
        <taxon>Ecdysozoa</taxon>
        <taxon>Arthropoda</taxon>
        <taxon>Chelicerata</taxon>
        <taxon>Arachnida</taxon>
        <taxon>Acari</taxon>
        <taxon>Parasitiformes</taxon>
        <taxon>Ixodida</taxon>
        <taxon>Ixodoidea</taxon>
        <taxon>Ixodidae</taxon>
        <taxon>Amblyomminae</taxon>
        <taxon>Amblyomma</taxon>
    </lineage>
</organism>
<sequence>MALFCHPFLFFIYLIKYLHYFFYISRAVVCVICRDSEGVILVGAYVTSAIPRPVRQQATQSQHMISCHHIAT</sequence>
<evidence type="ECO:0000256" key="1">
    <source>
        <dbReference type="SAM" id="Phobius"/>
    </source>
</evidence>
<feature type="transmembrane region" description="Helical" evidence="1">
    <location>
        <begin position="6"/>
        <end position="24"/>
    </location>
</feature>
<accession>A0A023FDD8</accession>
<dbReference type="EMBL" id="GBBK01005738">
    <property type="protein sequence ID" value="JAC18744.1"/>
    <property type="molecule type" value="mRNA"/>
</dbReference>
<keyword evidence="1" id="KW-1133">Transmembrane helix</keyword>
<evidence type="ECO:0000313" key="2">
    <source>
        <dbReference type="EMBL" id="JAC18744.1"/>
    </source>
</evidence>
<reference evidence="2" key="1">
    <citation type="submission" date="2014-03" db="EMBL/GenBank/DDBJ databases">
        <title>The sialotranscriptome of Amblyomma triste, Amblyomma parvum and Amblyomma cajennense ticks, uncovered by 454-based RNA-seq.</title>
        <authorList>
            <person name="Garcia G.R."/>
            <person name="Gardinassi L.G."/>
            <person name="Ribeiro J.M."/>
            <person name="Anatriello E."/>
            <person name="Ferreira B.R."/>
            <person name="Moreira H.N."/>
            <person name="Mafra C."/>
            <person name="Olegario M.M."/>
            <person name="Szabo P.J."/>
            <person name="Miranda-Santos I.K."/>
            <person name="Maruyama S.R."/>
        </authorList>
    </citation>
    <scope>NUCLEOTIDE SEQUENCE</scope>
    <source>
        <strain evidence="2">Uberlandia</strain>
        <tissue evidence="2">Salivary glands</tissue>
    </source>
</reference>
<keyword evidence="1" id="KW-0472">Membrane</keyword>
<protein>
    <submittedName>
        <fullName evidence="2">Putative secreted protein</fullName>
    </submittedName>
</protein>
<dbReference type="AlphaFoldDB" id="A0A023FDD8"/>